<feature type="compositionally biased region" description="Low complexity" evidence="2">
    <location>
        <begin position="151"/>
        <end position="173"/>
    </location>
</feature>
<evidence type="ECO:0000259" key="3">
    <source>
        <dbReference type="PROSITE" id="PS50812"/>
    </source>
</evidence>
<dbReference type="SMART" id="SM00293">
    <property type="entry name" value="PWWP"/>
    <property type="match status" value="1"/>
</dbReference>
<comment type="caution">
    <text evidence="4">The sequence shown here is derived from an EMBL/GenBank/DDBJ whole genome shotgun (WGS) entry which is preliminary data.</text>
</comment>
<dbReference type="AlphaFoldDB" id="A0AAV1IE99"/>
<sequence>MDTDVNKRTTSALQHSSSDQPSGFHNDAQAELIEAQAQPEHLQPAATAEQAGIPADIALQPADAEADAAPAGPELHQPGPPHTEQAPATPAVRTLDDIMSEYESPKHHDPGPELPVHPPPAAPAQPSLHSTEHSAAQGVRGSPADQVPRQGQAEVALAAQGAADEAVGAHAAGPGHDEHMPDASPTGLQHGLPAETPGMAPLPSKESTIGGAARRQEIKPESDAGSVIWAKTKGYPWWPAQVLAVYDPWIPPDMEIPRRGAVPVRFFGTYNFTWIESQRNLMPYDIGCQEDLASKGTQKAFMDGLQEVQAYLKTGVTPPGFSVMPISPEQAPEEAAAKMGKRPGSSKARDDPSGGPGISKDAGKMAAARKKEAEKAAAARAAALQRKQRALKKLGLVAPRNSPFKEGPCLDAARTWFAQALVEEQARQQRMQEQQRQMEERQKLQQQLFQRQLATQMLHQQQLLQRAAAQQAQHGQQPETIPSVWRASQAMSNAPAASPAVQWQPQQPYSQTQQNGQMPGQQASEQGQH</sequence>
<feature type="region of interest" description="Disordered" evidence="2">
    <location>
        <begin position="469"/>
        <end position="529"/>
    </location>
</feature>
<dbReference type="InterPro" id="IPR000313">
    <property type="entry name" value="PWWP_dom"/>
</dbReference>
<dbReference type="SUPFAM" id="SSF63748">
    <property type="entry name" value="Tudor/PWWP/MBT"/>
    <property type="match status" value="1"/>
</dbReference>
<organism evidence="4 5">
    <name type="scientific">Coccomyxa viridis</name>
    <dbReference type="NCBI Taxonomy" id="1274662"/>
    <lineage>
        <taxon>Eukaryota</taxon>
        <taxon>Viridiplantae</taxon>
        <taxon>Chlorophyta</taxon>
        <taxon>core chlorophytes</taxon>
        <taxon>Trebouxiophyceae</taxon>
        <taxon>Trebouxiophyceae incertae sedis</taxon>
        <taxon>Coccomyxaceae</taxon>
        <taxon>Coccomyxa</taxon>
    </lineage>
</organism>
<protein>
    <recommendedName>
        <fullName evidence="3">PWWP domain-containing protein</fullName>
    </recommendedName>
</protein>
<feature type="compositionally biased region" description="Low complexity" evidence="2">
    <location>
        <begin position="61"/>
        <end position="74"/>
    </location>
</feature>
<gene>
    <name evidence="4" type="ORF">CVIRNUC_007779</name>
</gene>
<dbReference type="EMBL" id="CAUYUE010000010">
    <property type="protein sequence ID" value="CAK0784575.1"/>
    <property type="molecule type" value="Genomic_DNA"/>
</dbReference>
<dbReference type="Pfam" id="PF00855">
    <property type="entry name" value="PWWP"/>
    <property type="match status" value="1"/>
</dbReference>
<feature type="coiled-coil region" evidence="1">
    <location>
        <begin position="421"/>
        <end position="451"/>
    </location>
</feature>
<dbReference type="Proteomes" id="UP001314263">
    <property type="component" value="Unassembled WGS sequence"/>
</dbReference>
<feature type="region of interest" description="Disordered" evidence="2">
    <location>
        <begin position="1"/>
        <end position="222"/>
    </location>
</feature>
<feature type="compositionally biased region" description="Pro residues" evidence="2">
    <location>
        <begin position="112"/>
        <end position="123"/>
    </location>
</feature>
<name>A0AAV1IE99_9CHLO</name>
<keyword evidence="1" id="KW-0175">Coiled coil</keyword>
<reference evidence="4 5" key="1">
    <citation type="submission" date="2023-10" db="EMBL/GenBank/DDBJ databases">
        <authorList>
            <person name="Maclean D."/>
            <person name="Macfadyen A."/>
        </authorList>
    </citation>
    <scope>NUCLEOTIDE SEQUENCE [LARGE SCALE GENOMIC DNA]</scope>
</reference>
<feature type="domain" description="PWWP" evidence="3">
    <location>
        <begin position="224"/>
        <end position="287"/>
    </location>
</feature>
<feature type="region of interest" description="Disordered" evidence="2">
    <location>
        <begin position="322"/>
        <end position="381"/>
    </location>
</feature>
<dbReference type="PROSITE" id="PS50812">
    <property type="entry name" value="PWWP"/>
    <property type="match status" value="1"/>
</dbReference>
<evidence type="ECO:0000256" key="2">
    <source>
        <dbReference type="SAM" id="MobiDB-lite"/>
    </source>
</evidence>
<evidence type="ECO:0000313" key="4">
    <source>
        <dbReference type="EMBL" id="CAK0784575.1"/>
    </source>
</evidence>
<feature type="compositionally biased region" description="Polar residues" evidence="2">
    <location>
        <begin position="8"/>
        <end position="23"/>
    </location>
</feature>
<evidence type="ECO:0000256" key="1">
    <source>
        <dbReference type="SAM" id="Coils"/>
    </source>
</evidence>
<evidence type="ECO:0000313" key="5">
    <source>
        <dbReference type="Proteomes" id="UP001314263"/>
    </source>
</evidence>
<dbReference type="Gene3D" id="2.30.30.140">
    <property type="match status" value="1"/>
</dbReference>
<feature type="compositionally biased region" description="Low complexity" evidence="2">
    <location>
        <begin position="502"/>
        <end position="522"/>
    </location>
</feature>
<accession>A0AAV1IE99</accession>
<keyword evidence="5" id="KW-1185">Reference proteome</keyword>
<proteinExistence type="predicted"/>